<accession>A0AA96M665</accession>
<dbReference type="Gene3D" id="1.20.58.1090">
    <property type="entry name" value="Phage polarity suppression protein monomer"/>
    <property type="match status" value="1"/>
</dbReference>
<evidence type="ECO:0000313" key="2">
    <source>
        <dbReference type="EMBL" id="WNS38564.1"/>
    </source>
</evidence>
<dbReference type="EMBL" id="CP135253">
    <property type="protein sequence ID" value="WNS38564.1"/>
    <property type="molecule type" value="Genomic_DNA"/>
</dbReference>
<dbReference type="Proteomes" id="UP001577381">
    <property type="component" value="Unassembled WGS sequence"/>
</dbReference>
<dbReference type="EMBL" id="JBHGSI010000004">
    <property type="protein sequence ID" value="MFB4720358.1"/>
    <property type="molecule type" value="Genomic_DNA"/>
</dbReference>
<evidence type="ECO:0000313" key="3">
    <source>
        <dbReference type="Proteomes" id="UP001577381"/>
    </source>
</evidence>
<gene>
    <name evidence="1" type="ORF">ACE3KR_15910</name>
    <name evidence="2" type="ORF">RQP59_03065</name>
</gene>
<dbReference type="InterPro" id="IPR010006">
    <property type="entry name" value="Phage_P4_Psu"/>
</dbReference>
<dbReference type="KEGG" id="echu:RQP59_03065"/>
<name>A0AA96M665_9ENTR</name>
<evidence type="ECO:0000313" key="1">
    <source>
        <dbReference type="EMBL" id="MFB4720358.1"/>
    </source>
</evidence>
<proteinExistence type="predicted"/>
<protein>
    <submittedName>
        <fullName evidence="2">Phage polarity suppression protein</fullName>
    </submittedName>
</protein>
<reference evidence="1 3" key="2">
    <citation type="submission" date="2024-09" db="EMBL/GenBank/DDBJ databases">
        <title>Molecular characterization of Carbapenemase-producing Enterobacter cloacae Complex from Infections in Argentina.</title>
        <authorList>
            <person name="De Mendieta J.M."/>
            <person name="Gomez S."/>
        </authorList>
    </citation>
    <scope>NUCLEOTIDE SEQUENCE [LARGE SCALE GENOMIC DNA]</scope>
    <source>
        <strain evidence="1 3">M23267</strain>
    </source>
</reference>
<dbReference type="RefSeq" id="WP_265195146.1">
    <property type="nucleotide sequence ID" value="NZ_CP135253.1"/>
</dbReference>
<dbReference type="AlphaFoldDB" id="A0AA96M665"/>
<sequence>MTTLTLQKAFEACQANKSAWLQRREELTQAGQAYREQLAGSGRSLQTLREISDVKKWEINQAAGRCIRSHEEVQRISIRNRLNDFMQAHGAELAAALAPELMNYSGQHSAVQRCAMQHSLDYLREALQLWMSAGEKINYSAQDNDILTAIGFRPDAASCDDSREKFTPAQNLNYTRRRAELAVQ</sequence>
<organism evidence="2">
    <name type="scientific">Enterobacter chuandaensis</name>
    <dbReference type="NCBI Taxonomy" id="2497875"/>
    <lineage>
        <taxon>Bacteria</taxon>
        <taxon>Pseudomonadati</taxon>
        <taxon>Pseudomonadota</taxon>
        <taxon>Gammaproteobacteria</taxon>
        <taxon>Enterobacterales</taxon>
        <taxon>Enterobacteriaceae</taxon>
        <taxon>Enterobacter</taxon>
        <taxon>Enterobacter cloacae complex</taxon>
    </lineage>
</organism>
<dbReference type="Pfam" id="PF07455">
    <property type="entry name" value="Psu"/>
    <property type="match status" value="1"/>
</dbReference>
<keyword evidence="3" id="KW-1185">Reference proteome</keyword>
<reference evidence="2" key="1">
    <citation type="submission" date="2023-09" db="EMBL/GenBank/DDBJ databases">
        <title>Coexistence of blaNDM-1 and blaKPC-2 in Enterobacter chuandaensis.</title>
        <authorList>
            <person name="Chen R."/>
        </authorList>
    </citation>
    <scope>NUCLEOTIDE SEQUENCE</scope>
    <source>
        <strain evidence="2">FAHZZU5885</strain>
    </source>
</reference>